<dbReference type="Proteomes" id="UP001172082">
    <property type="component" value="Unassembled WGS sequence"/>
</dbReference>
<comment type="caution">
    <text evidence="2">The sequence shown here is derived from an EMBL/GenBank/DDBJ whole genome shotgun (WGS) entry which is preliminary data.</text>
</comment>
<keyword evidence="3" id="KW-1185">Reference proteome</keyword>
<accession>A0ABT8KI24</accession>
<dbReference type="EMBL" id="JAUJEA010000001">
    <property type="protein sequence ID" value="MDN5200365.1"/>
    <property type="molecule type" value="Genomic_DNA"/>
</dbReference>
<keyword evidence="1" id="KW-0732">Signal</keyword>
<organism evidence="2 3">
    <name type="scientific">Splendidivirga corallicola</name>
    <dbReference type="NCBI Taxonomy" id="3051826"/>
    <lineage>
        <taxon>Bacteria</taxon>
        <taxon>Pseudomonadati</taxon>
        <taxon>Bacteroidota</taxon>
        <taxon>Cytophagia</taxon>
        <taxon>Cytophagales</taxon>
        <taxon>Splendidivirgaceae</taxon>
        <taxon>Splendidivirga</taxon>
    </lineage>
</organism>
<reference evidence="2" key="1">
    <citation type="submission" date="2023-06" db="EMBL/GenBank/DDBJ databases">
        <title>Genomic of Parafulvivirga corallium.</title>
        <authorList>
            <person name="Wang G."/>
        </authorList>
    </citation>
    <scope>NUCLEOTIDE SEQUENCE</scope>
    <source>
        <strain evidence="2">BMA10</strain>
    </source>
</reference>
<evidence type="ECO:0000256" key="1">
    <source>
        <dbReference type="SAM" id="SignalP"/>
    </source>
</evidence>
<proteinExistence type="predicted"/>
<evidence type="ECO:0000313" key="3">
    <source>
        <dbReference type="Proteomes" id="UP001172082"/>
    </source>
</evidence>
<gene>
    <name evidence="2" type="ORF">QQ008_03310</name>
</gene>
<evidence type="ECO:0000313" key="2">
    <source>
        <dbReference type="EMBL" id="MDN5200365.1"/>
    </source>
</evidence>
<sequence>MKKSLNLILIFLISSSAISQDYQSNIDALKKLIINKELKGDIIEQKFSPVAQEDLAISFVVHDTKRDKSDTYYFNLVDLDKNKIRFFTKKNAVLVEAKTKGDRKFIQYETDGKLGNYVNEINIQAQNIENAREIVNNLKSIAEHAEDTKKQYFDDSGNATAILDFLEKNIKPITINDDQFDQSFTYDKSKNGIVTFSTDNGRSTSVSYHLNFSDIDKNKISLEVKGNALFVEAETKLKKNYVKYSEDGAVKRFVNKVSIRAENIAGGKKLKAALESLKAYADENQKSDYDSELSYKETVKYLIDNIRIVNINDHVFDQSLGVMDKYPQVLSYKLSDGSKDESRTFTFNPIDLNRSKIAFRTKGTQVLINVEAKPKKNFIASLEGDQLDAYKNKFDIIASDIENAKALESAFRNLIKLSGEQSQNILVNGKKDPSSTEMLDFLTKKIGTVNINDDSHEQSFSYDKEKHNLVKLESVNTNDSKSGTQEVNLTDLDGGKIDFQVRGKEIFVEAQVRGGENFVKTTKNGEDGKYLNKLTMRISNIEEARVVTHVLRQLVKQQNGKLSER</sequence>
<feature type="signal peptide" evidence="1">
    <location>
        <begin position="1"/>
        <end position="19"/>
    </location>
</feature>
<feature type="chain" id="PRO_5046548949" evidence="1">
    <location>
        <begin position="20"/>
        <end position="565"/>
    </location>
</feature>
<dbReference type="RefSeq" id="WP_346750390.1">
    <property type="nucleotide sequence ID" value="NZ_JAUJEA010000001.1"/>
</dbReference>
<protein>
    <submittedName>
        <fullName evidence="2">Uncharacterized protein</fullName>
    </submittedName>
</protein>
<name>A0ABT8KI24_9BACT</name>